<feature type="region of interest" description="Disordered" evidence="1">
    <location>
        <begin position="203"/>
        <end position="286"/>
    </location>
</feature>
<evidence type="ECO:0000256" key="1">
    <source>
        <dbReference type="SAM" id="MobiDB-lite"/>
    </source>
</evidence>
<dbReference type="Pfam" id="PF24494">
    <property type="entry name" value="DUF7587"/>
    <property type="match status" value="1"/>
</dbReference>
<proteinExistence type="predicted"/>
<name>A0A8H6IRU4_9PEZI</name>
<dbReference type="AlphaFoldDB" id="A0A8H6IRU4"/>
<dbReference type="InterPro" id="IPR056009">
    <property type="entry name" value="DUF7587"/>
</dbReference>
<evidence type="ECO:0000259" key="2">
    <source>
        <dbReference type="Pfam" id="PF24494"/>
    </source>
</evidence>
<reference evidence="3 4" key="1">
    <citation type="journal article" date="2020" name="Phytopathology">
        <title>Genome Sequence Resources of Colletotrichum truncatum, C. plurivorum, C. musicola, and C. sojae: Four Species Pathogenic to Soybean (Glycine max).</title>
        <authorList>
            <person name="Rogerio F."/>
            <person name="Boufleur T.R."/>
            <person name="Ciampi-Guillardi M."/>
            <person name="Sukno S.A."/>
            <person name="Thon M.R."/>
            <person name="Massola Junior N.S."/>
            <person name="Baroncelli R."/>
        </authorList>
    </citation>
    <scope>NUCLEOTIDE SEQUENCE [LARGE SCALE GENOMIC DNA]</scope>
    <source>
        <strain evidence="3 4">LFN0009</strain>
    </source>
</reference>
<accession>A0A8H6IRU4</accession>
<feature type="compositionally biased region" description="Basic residues" evidence="1">
    <location>
        <begin position="269"/>
        <end position="278"/>
    </location>
</feature>
<evidence type="ECO:0000313" key="3">
    <source>
        <dbReference type="EMBL" id="KAF6793341.1"/>
    </source>
</evidence>
<organism evidence="3 4">
    <name type="scientific">Colletotrichum sojae</name>
    <dbReference type="NCBI Taxonomy" id="2175907"/>
    <lineage>
        <taxon>Eukaryota</taxon>
        <taxon>Fungi</taxon>
        <taxon>Dikarya</taxon>
        <taxon>Ascomycota</taxon>
        <taxon>Pezizomycotina</taxon>
        <taxon>Sordariomycetes</taxon>
        <taxon>Hypocreomycetidae</taxon>
        <taxon>Glomerellales</taxon>
        <taxon>Glomerellaceae</taxon>
        <taxon>Colletotrichum</taxon>
        <taxon>Colletotrichum orchidearum species complex</taxon>
    </lineage>
</organism>
<keyword evidence="4" id="KW-1185">Reference proteome</keyword>
<comment type="caution">
    <text evidence="3">The sequence shown here is derived from an EMBL/GenBank/DDBJ whole genome shotgun (WGS) entry which is preliminary data.</text>
</comment>
<evidence type="ECO:0000313" key="4">
    <source>
        <dbReference type="Proteomes" id="UP000652219"/>
    </source>
</evidence>
<sequence>MPPVPVQDVMVAKFAPNTTRIEENTSEVLGWLTKSTLDKRVPRGLCLGPEGTEKVEAVFPGVLQPMNSARDLRKHLRHQCREPSPFLSATSKFFNAREIAQRYERKGHGGVKIIRFETDGPHWNHKVQRLWYPRDVLRQLGVSCDGKSNLEDEYLFEHSIPEESINECTRLAQFHGCGPVVRLFGVIDKGGLKMTPGDIWEEQKREAAEEAKKRKARAKAEKKKEEEKREKDESKRKRSDNERDELNSPDDQPDSVEAASQSQVETGRRGSKRNKAGKPQRPGDVA</sequence>
<protein>
    <recommendedName>
        <fullName evidence="2">DUF7587 domain-containing protein</fullName>
    </recommendedName>
</protein>
<gene>
    <name evidence="3" type="ORF">CSOJ01_13978</name>
</gene>
<dbReference type="EMBL" id="WIGN01000437">
    <property type="protein sequence ID" value="KAF6793341.1"/>
    <property type="molecule type" value="Genomic_DNA"/>
</dbReference>
<feature type="domain" description="DUF7587" evidence="2">
    <location>
        <begin position="70"/>
        <end position="171"/>
    </location>
</feature>
<feature type="compositionally biased region" description="Basic and acidic residues" evidence="1">
    <location>
        <begin position="203"/>
        <end position="246"/>
    </location>
</feature>
<dbReference type="Proteomes" id="UP000652219">
    <property type="component" value="Unassembled WGS sequence"/>
</dbReference>